<dbReference type="RefSeq" id="WP_067893657.1">
    <property type="nucleotide sequence ID" value="NZ_VSFG01000001.1"/>
</dbReference>
<evidence type="ECO:0000313" key="2">
    <source>
        <dbReference type="Proteomes" id="UP000323380"/>
    </source>
</evidence>
<dbReference type="PANTHER" id="PTHR43857:SF1">
    <property type="entry name" value="YJGH FAMILY PROTEIN"/>
    <property type="match status" value="1"/>
</dbReference>
<dbReference type="PANTHER" id="PTHR43857">
    <property type="entry name" value="BLR7761 PROTEIN"/>
    <property type="match status" value="1"/>
</dbReference>
<sequence>MSDRIGSAGGAAYYIRRPAGLPEPGAYSHLSVTAGKNAIVHLAGQVGVTESGEISGDGSIRAQTARAYRNLELALAGVGAGPGDILRSTTYLVSRESLAPFLAARKEVYERMFPDGRFPPNTLIIVAGLANENLHVEIEATAAIEEGRSG</sequence>
<comment type="caution">
    <text evidence="1">The sequence shown here is derived from an EMBL/GenBank/DDBJ whole genome shotgun (WGS) entry which is preliminary data.</text>
</comment>
<dbReference type="SUPFAM" id="SSF55298">
    <property type="entry name" value="YjgF-like"/>
    <property type="match status" value="1"/>
</dbReference>
<dbReference type="InterPro" id="IPR006175">
    <property type="entry name" value="YjgF/YER057c/UK114"/>
</dbReference>
<dbReference type="STRING" id="1220554.GCA_001552135_04174"/>
<dbReference type="Gene3D" id="3.30.1330.40">
    <property type="entry name" value="RutC-like"/>
    <property type="match status" value="1"/>
</dbReference>
<proteinExistence type="predicted"/>
<dbReference type="Pfam" id="PF01042">
    <property type="entry name" value="Ribonuc_L-PSP"/>
    <property type="match status" value="1"/>
</dbReference>
<accession>A0A5D0NVK2</accession>
<organism evidence="1 2">
    <name type="scientific">Actinomadura chibensis</name>
    <dbReference type="NCBI Taxonomy" id="392828"/>
    <lineage>
        <taxon>Bacteria</taxon>
        <taxon>Bacillati</taxon>
        <taxon>Actinomycetota</taxon>
        <taxon>Actinomycetes</taxon>
        <taxon>Streptosporangiales</taxon>
        <taxon>Thermomonosporaceae</taxon>
        <taxon>Actinomadura</taxon>
    </lineage>
</organism>
<name>A0A5D0NVK2_9ACTN</name>
<evidence type="ECO:0000313" key="1">
    <source>
        <dbReference type="EMBL" id="TYB48229.1"/>
    </source>
</evidence>
<dbReference type="AlphaFoldDB" id="A0A5D0NVK2"/>
<dbReference type="EMBL" id="VSFG01000001">
    <property type="protein sequence ID" value="TYB48229.1"/>
    <property type="molecule type" value="Genomic_DNA"/>
</dbReference>
<protein>
    <submittedName>
        <fullName evidence="1">RidA family protein</fullName>
    </submittedName>
</protein>
<gene>
    <name evidence="1" type="ORF">FXF69_03150</name>
</gene>
<dbReference type="Proteomes" id="UP000323380">
    <property type="component" value="Unassembled WGS sequence"/>
</dbReference>
<dbReference type="InterPro" id="IPR035959">
    <property type="entry name" value="RutC-like_sf"/>
</dbReference>
<keyword evidence="2" id="KW-1185">Reference proteome</keyword>
<reference evidence="1 2" key="1">
    <citation type="submission" date="2019-08" db="EMBL/GenBank/DDBJ databases">
        <title>Actinomadura sp. nov. CYP1-5 isolated from mountain soil.</title>
        <authorList>
            <person name="Songsumanus A."/>
            <person name="Kuncharoen N."/>
            <person name="Kudo T."/>
            <person name="Yuki M."/>
            <person name="Igarashi Y."/>
            <person name="Tanasupawat S."/>
        </authorList>
    </citation>
    <scope>NUCLEOTIDE SEQUENCE [LARGE SCALE GENOMIC DNA]</scope>
    <source>
        <strain evidence="1 2">JCM 14158</strain>
    </source>
</reference>